<evidence type="ECO:0000256" key="4">
    <source>
        <dbReference type="ARBA" id="ARBA00023172"/>
    </source>
</evidence>
<evidence type="ECO:0000259" key="6">
    <source>
        <dbReference type="PROSITE" id="PS51898"/>
    </source>
</evidence>
<name>A0AA41Y7S2_9BACT</name>
<evidence type="ECO:0000313" key="9">
    <source>
        <dbReference type="Proteomes" id="UP001163821"/>
    </source>
</evidence>
<dbReference type="InterPro" id="IPR013762">
    <property type="entry name" value="Integrase-like_cat_sf"/>
</dbReference>
<organism evidence="8 9">
    <name type="scientific">Gaoshiqia sediminis</name>
    <dbReference type="NCBI Taxonomy" id="2986998"/>
    <lineage>
        <taxon>Bacteria</taxon>
        <taxon>Pseudomonadati</taxon>
        <taxon>Bacteroidota</taxon>
        <taxon>Bacteroidia</taxon>
        <taxon>Marinilabiliales</taxon>
        <taxon>Prolixibacteraceae</taxon>
        <taxon>Gaoshiqia</taxon>
    </lineage>
</organism>
<protein>
    <submittedName>
        <fullName evidence="8">Site-specific integrase</fullName>
    </submittedName>
</protein>
<dbReference type="PROSITE" id="PS51900">
    <property type="entry name" value="CB"/>
    <property type="match status" value="1"/>
</dbReference>
<evidence type="ECO:0000256" key="5">
    <source>
        <dbReference type="PROSITE-ProRule" id="PRU01248"/>
    </source>
</evidence>
<accession>A0AA41Y7S2</accession>
<feature type="domain" description="Tyr recombinase" evidence="6">
    <location>
        <begin position="203"/>
        <end position="377"/>
    </location>
</feature>
<evidence type="ECO:0000256" key="3">
    <source>
        <dbReference type="ARBA" id="ARBA00023125"/>
    </source>
</evidence>
<dbReference type="Gene3D" id="1.10.150.130">
    <property type="match status" value="1"/>
</dbReference>
<evidence type="ECO:0000313" key="8">
    <source>
        <dbReference type="EMBL" id="MCW0485001.1"/>
    </source>
</evidence>
<dbReference type="SUPFAM" id="SSF56349">
    <property type="entry name" value="DNA breaking-rejoining enzymes"/>
    <property type="match status" value="1"/>
</dbReference>
<dbReference type="InterPro" id="IPR050090">
    <property type="entry name" value="Tyrosine_recombinase_XerCD"/>
</dbReference>
<dbReference type="InterPro" id="IPR011010">
    <property type="entry name" value="DNA_brk_join_enz"/>
</dbReference>
<keyword evidence="9" id="KW-1185">Reference proteome</keyword>
<feature type="domain" description="Core-binding (CB)" evidence="7">
    <location>
        <begin position="103"/>
        <end position="186"/>
    </location>
</feature>
<comment type="similarity">
    <text evidence="1">Belongs to the 'phage' integrase family.</text>
</comment>
<dbReference type="InterPro" id="IPR002104">
    <property type="entry name" value="Integrase_catalytic"/>
</dbReference>
<evidence type="ECO:0000259" key="7">
    <source>
        <dbReference type="PROSITE" id="PS51900"/>
    </source>
</evidence>
<keyword evidence="2" id="KW-0229">DNA integration</keyword>
<dbReference type="EMBL" id="JAPAAF010000075">
    <property type="protein sequence ID" value="MCW0485001.1"/>
    <property type="molecule type" value="Genomic_DNA"/>
</dbReference>
<dbReference type="NCBIfam" id="NF040815">
    <property type="entry name" value="recomb_XerA_Arch"/>
    <property type="match status" value="1"/>
</dbReference>
<reference evidence="8" key="1">
    <citation type="submission" date="2022-10" db="EMBL/GenBank/DDBJ databases">
        <title>Gaoshiqiia sediminis gen. nov., sp. nov., isolated from coastal sediment.</title>
        <authorList>
            <person name="Yu W.X."/>
            <person name="Mu D.S."/>
            <person name="Du J.Z."/>
            <person name="Liang Y.Q."/>
        </authorList>
    </citation>
    <scope>NUCLEOTIDE SEQUENCE</scope>
    <source>
        <strain evidence="8">A06</strain>
    </source>
</reference>
<dbReference type="Proteomes" id="UP001163821">
    <property type="component" value="Unassembled WGS sequence"/>
</dbReference>
<keyword evidence="4" id="KW-0233">DNA recombination</keyword>
<sequence length="384" mass="45585">MRAEIAAMPPTKTIRLSRTTWQNQEVVSIQFDFDDELKQRVKQFAGARWSQQLRSWYIPKEQFNLRSFFDAFRGIAWVDYSDLKEQAQATTAPARPERTVVPKQLPPLIPGYLELLKQKRRSSNTIKTYTHYFREFQAHFDKRDLAGIQAEEINRYILDLIERRHISSSQQNQRINAIKFYYEQVLNREKQSYHIVRPRGERKLPDVLSKQEIEFMIKTTQNSKHKCLIALIYSCGLRRSEAINLKLGDVDSKRMQVKIRDGKGRKDRYVLLAKNVLTLLRAYYKEQKPSTWLFEGEKKEQYSEMSIYHVIKNAAKKAGIKKRVYPHILRHSYATHNLEQGIDIRFIQEWMGHESIKTTQRYTHISKNNFDFKNPIDDMNFDDS</sequence>
<evidence type="ECO:0000256" key="2">
    <source>
        <dbReference type="ARBA" id="ARBA00022908"/>
    </source>
</evidence>
<dbReference type="GO" id="GO:0006310">
    <property type="term" value="P:DNA recombination"/>
    <property type="evidence" value="ECO:0007669"/>
    <property type="project" value="UniProtKB-KW"/>
</dbReference>
<dbReference type="RefSeq" id="WP_282593586.1">
    <property type="nucleotide sequence ID" value="NZ_JAPAAF010000075.1"/>
</dbReference>
<dbReference type="GO" id="GO:0015074">
    <property type="term" value="P:DNA integration"/>
    <property type="evidence" value="ECO:0007669"/>
    <property type="project" value="UniProtKB-KW"/>
</dbReference>
<dbReference type="PANTHER" id="PTHR30349">
    <property type="entry name" value="PHAGE INTEGRASE-RELATED"/>
    <property type="match status" value="1"/>
</dbReference>
<evidence type="ECO:0000256" key="1">
    <source>
        <dbReference type="ARBA" id="ARBA00008857"/>
    </source>
</evidence>
<dbReference type="Pfam" id="PF00589">
    <property type="entry name" value="Phage_integrase"/>
    <property type="match status" value="1"/>
</dbReference>
<dbReference type="InterPro" id="IPR004107">
    <property type="entry name" value="Integrase_SAM-like_N"/>
</dbReference>
<dbReference type="Gene3D" id="1.10.443.10">
    <property type="entry name" value="Intergrase catalytic core"/>
    <property type="match status" value="1"/>
</dbReference>
<dbReference type="GO" id="GO:0003677">
    <property type="term" value="F:DNA binding"/>
    <property type="evidence" value="ECO:0007669"/>
    <property type="project" value="UniProtKB-UniRule"/>
</dbReference>
<dbReference type="InterPro" id="IPR044068">
    <property type="entry name" value="CB"/>
</dbReference>
<dbReference type="PANTHER" id="PTHR30349:SF64">
    <property type="entry name" value="PROPHAGE INTEGRASE INTD-RELATED"/>
    <property type="match status" value="1"/>
</dbReference>
<dbReference type="InterPro" id="IPR010998">
    <property type="entry name" value="Integrase_recombinase_N"/>
</dbReference>
<comment type="caution">
    <text evidence="8">The sequence shown here is derived from an EMBL/GenBank/DDBJ whole genome shotgun (WGS) entry which is preliminary data.</text>
</comment>
<gene>
    <name evidence="8" type="ORF">N2K84_19865</name>
</gene>
<dbReference type="PROSITE" id="PS51898">
    <property type="entry name" value="TYR_RECOMBINASE"/>
    <property type="match status" value="1"/>
</dbReference>
<dbReference type="AlphaFoldDB" id="A0AA41Y7S2"/>
<keyword evidence="3 5" id="KW-0238">DNA-binding</keyword>
<dbReference type="Pfam" id="PF13495">
    <property type="entry name" value="Phage_int_SAM_4"/>
    <property type="match status" value="1"/>
</dbReference>
<proteinExistence type="inferred from homology"/>